<keyword evidence="2" id="KW-1185">Reference proteome</keyword>
<organism evidence="1 2">
    <name type="scientific">Liparis tanakae</name>
    <name type="common">Tanaka's snailfish</name>
    <dbReference type="NCBI Taxonomy" id="230148"/>
    <lineage>
        <taxon>Eukaryota</taxon>
        <taxon>Metazoa</taxon>
        <taxon>Chordata</taxon>
        <taxon>Craniata</taxon>
        <taxon>Vertebrata</taxon>
        <taxon>Euteleostomi</taxon>
        <taxon>Actinopterygii</taxon>
        <taxon>Neopterygii</taxon>
        <taxon>Teleostei</taxon>
        <taxon>Neoteleostei</taxon>
        <taxon>Acanthomorphata</taxon>
        <taxon>Eupercaria</taxon>
        <taxon>Perciformes</taxon>
        <taxon>Cottioidei</taxon>
        <taxon>Cottales</taxon>
        <taxon>Liparidae</taxon>
        <taxon>Liparis</taxon>
    </lineage>
</organism>
<sequence>MKSERSHGCEVTDEAFLCRCTVSTRSLMPPGVVQRRVTSTALWDNEGSDAVKTSCFLAAGTRIPLQRVAPREEKTGFKFPLF</sequence>
<gene>
    <name evidence="1" type="ORF">EYF80_032080</name>
</gene>
<proteinExistence type="predicted"/>
<dbReference type="EMBL" id="SRLO01000398">
    <property type="protein sequence ID" value="TNN57712.1"/>
    <property type="molecule type" value="Genomic_DNA"/>
</dbReference>
<accession>A0A4Z2GYH8</accession>
<dbReference type="AlphaFoldDB" id="A0A4Z2GYH8"/>
<name>A0A4Z2GYH8_9TELE</name>
<evidence type="ECO:0000313" key="2">
    <source>
        <dbReference type="Proteomes" id="UP000314294"/>
    </source>
</evidence>
<protein>
    <submittedName>
        <fullName evidence="1">Uncharacterized protein</fullName>
    </submittedName>
</protein>
<evidence type="ECO:0000313" key="1">
    <source>
        <dbReference type="EMBL" id="TNN57712.1"/>
    </source>
</evidence>
<reference evidence="1 2" key="1">
    <citation type="submission" date="2019-03" db="EMBL/GenBank/DDBJ databases">
        <title>First draft genome of Liparis tanakae, snailfish: a comprehensive survey of snailfish specific genes.</title>
        <authorList>
            <person name="Kim W."/>
            <person name="Song I."/>
            <person name="Jeong J.-H."/>
            <person name="Kim D."/>
            <person name="Kim S."/>
            <person name="Ryu S."/>
            <person name="Song J.Y."/>
            <person name="Lee S.K."/>
        </authorList>
    </citation>
    <scope>NUCLEOTIDE SEQUENCE [LARGE SCALE GENOMIC DNA]</scope>
    <source>
        <tissue evidence="1">Muscle</tissue>
    </source>
</reference>
<comment type="caution">
    <text evidence="1">The sequence shown here is derived from an EMBL/GenBank/DDBJ whole genome shotgun (WGS) entry which is preliminary data.</text>
</comment>
<dbReference type="Proteomes" id="UP000314294">
    <property type="component" value="Unassembled WGS sequence"/>
</dbReference>